<accession>A0A0F8VWL3</accession>
<protein>
    <submittedName>
        <fullName evidence="1">Uncharacterized protein</fullName>
    </submittedName>
</protein>
<evidence type="ECO:0000313" key="1">
    <source>
        <dbReference type="EMBL" id="KKK48788.1"/>
    </source>
</evidence>
<comment type="caution">
    <text evidence="1">The sequence shown here is derived from an EMBL/GenBank/DDBJ whole genome shotgun (WGS) entry which is preliminary data.</text>
</comment>
<dbReference type="AlphaFoldDB" id="A0A0F8VWL3"/>
<name>A0A0F8VWL3_9ZZZZ</name>
<organism evidence="1">
    <name type="scientific">marine sediment metagenome</name>
    <dbReference type="NCBI Taxonomy" id="412755"/>
    <lineage>
        <taxon>unclassified sequences</taxon>
        <taxon>metagenomes</taxon>
        <taxon>ecological metagenomes</taxon>
    </lineage>
</organism>
<gene>
    <name evidence="1" type="ORF">LCGC14_3141620</name>
</gene>
<dbReference type="EMBL" id="LAZR01068892">
    <property type="protein sequence ID" value="KKK48788.1"/>
    <property type="molecule type" value="Genomic_DNA"/>
</dbReference>
<proteinExistence type="predicted"/>
<sequence length="277" mass="30444">MSREAYRSLYGDLTKLKDNAALDDPAAGTSDDDELFQLLLSVSEAVEGYCNRHFYPLTATRLFDGPGSTRLLVPDLLSVTTLKGDDDHDKTFEVDWATTDYWTENYNAEPTKHWGHAYDSLMARAQGTKASGFIRGEQNYQIVGKWGHRDYQEDSGTTTDSAGYTATATTIQAIAAGGAKLAIGQTILIGTEQLLITNIATNALTVSRGINGTTAATIAASQTAVSILRWPLPVERATLIWTARLWTRAPAFEPFYVDADQDTDVRILLDPYRRLPV</sequence>
<reference evidence="1" key="1">
    <citation type="journal article" date="2015" name="Nature">
        <title>Complex archaea that bridge the gap between prokaryotes and eukaryotes.</title>
        <authorList>
            <person name="Spang A."/>
            <person name="Saw J.H."/>
            <person name="Jorgensen S.L."/>
            <person name="Zaremba-Niedzwiedzka K."/>
            <person name="Martijn J."/>
            <person name="Lind A.E."/>
            <person name="van Eijk R."/>
            <person name="Schleper C."/>
            <person name="Guy L."/>
            <person name="Ettema T.J."/>
        </authorList>
    </citation>
    <scope>NUCLEOTIDE SEQUENCE</scope>
</reference>